<dbReference type="InterPro" id="IPR001574">
    <property type="entry name" value="Ribosome_inactivat_prot"/>
</dbReference>
<dbReference type="CDD" id="cd23443">
    <property type="entry name" value="beta-trefoil_Ricin_RIPs_II_rpt1"/>
    <property type="match status" value="1"/>
</dbReference>
<dbReference type="Proteomes" id="UP001172457">
    <property type="component" value="Chromosome 3"/>
</dbReference>
<proteinExistence type="inferred from homology"/>
<comment type="caution">
    <text evidence="6">The sequence shown here is derived from an EMBL/GenBank/DDBJ whole genome shotgun (WGS) entry which is preliminary data.</text>
</comment>
<dbReference type="InterPro" id="IPR016138">
    <property type="entry name" value="Ribosome_inactivat_prot_sub1"/>
</dbReference>
<dbReference type="InterPro" id="IPR000772">
    <property type="entry name" value="Ricin_B_lectin"/>
</dbReference>
<dbReference type="Gene3D" id="2.80.10.50">
    <property type="match status" value="2"/>
</dbReference>
<comment type="subunit">
    <text evidence="3">Might form dimers or tetramers of disulfide-linked A and B chains.</text>
</comment>
<protein>
    <recommendedName>
        <fullName evidence="3">Ribosome-inactivating protein</fullName>
    </recommendedName>
    <component>
        <recommendedName>
            <fullName evidence="3">Ribosome-inactivating protein chain A</fullName>
        </recommendedName>
        <alternativeName>
            <fullName evidence="3">rRNA N-glycosidase</fullName>
            <ecNumber evidence="3">3.2.2.22</ecNumber>
        </alternativeName>
    </component>
    <component>
        <recommendedName>
            <fullName evidence="3">Ribosome-inactivating protein chain B</fullName>
        </recommendedName>
    </component>
</protein>
<evidence type="ECO:0000256" key="4">
    <source>
        <dbReference type="SAM" id="MobiDB-lite"/>
    </source>
</evidence>
<evidence type="ECO:0000256" key="2">
    <source>
        <dbReference type="ARBA" id="ARBA00023180"/>
    </source>
</evidence>
<dbReference type="PROSITE" id="PS50231">
    <property type="entry name" value="RICIN_B_LECTIN"/>
    <property type="match status" value="2"/>
</dbReference>
<feature type="domain" description="Ricin B lectin" evidence="5">
    <location>
        <begin position="571"/>
        <end position="684"/>
    </location>
</feature>
<dbReference type="Gene3D" id="4.10.470.10">
    <property type="entry name" value="Ricin (A Subunit), domain 2"/>
    <property type="match status" value="1"/>
</dbReference>
<comment type="catalytic activity">
    <reaction evidence="3">
        <text>Endohydrolysis of the N-glycosidic bond at one specific adenosine on the 28S rRNA.</text>
        <dbReference type="EC" id="3.2.2.22"/>
    </reaction>
</comment>
<evidence type="ECO:0000313" key="6">
    <source>
        <dbReference type="EMBL" id="KAJ9555684.1"/>
    </source>
</evidence>
<dbReference type="GO" id="GO:0030598">
    <property type="term" value="F:rRNA N-glycosylase activity"/>
    <property type="evidence" value="ECO:0007669"/>
    <property type="project" value="UniProtKB-EC"/>
</dbReference>
<dbReference type="SUPFAM" id="SSF56371">
    <property type="entry name" value="Ribosome inactivating proteins (RIP)"/>
    <property type="match status" value="1"/>
</dbReference>
<dbReference type="PANTHER" id="PTHR33453">
    <property type="match status" value="1"/>
</dbReference>
<sequence length="692" mass="77122">MAPISLPSVAVASANWLLLPIEKEVARIVVFGHSKGIIRVKGYSEKKNWKKVFILYRKTLRRSKGLQQDKYTYPLLLKCCLKFSNKFLKIVKKQKQTICYGIEMIMVTSKGMYIVRPHVIPHPRGLDSSARNGITTMPFSVCICLWKVNLKTGAVTKDNKNIFYYNNGEVPNITAYVKLLEELRSRLASGNDVHGFPVTRPPIIPVQERFVQVQLNGRGDNIVTMIINTTNVYVVGYTNDTCHPTIYYFKDVPVEELRQAFPSYNHSDLNFTGNYRILGERDKQVLGHRALNDAIEELYKRDPKPDPAKPDAAKSDPRKGALLVIIQMVAEAVRIKYIENLIQRNMKKYQDFIPDDKVISLENNWSSLSTQVQLSGESGNFPNPIEIKSPLNESVEISSVKDVKKQAALALMLYHRRNREAIRMPVPVGVAVGDDGQCPYGEPTTNIIGRDGQCVDVKDGDYNNGNPIILSPCGDAQGNQLWTFKSDGTIRSNGKCLTTSGHASGNNIMIFDCDTADPEATKWILYNAGTIMNPRSGLVIAAEDSTPGTVLMLAVDNNSSRQAWSSGNYTEPTIKYISGLHEMCLQANGSSAGVHADSTIRLYSDITLCVTSDVHEIVDSIILLKYCEGSGDQRWTFMADGTILNPKARLVMDVRESDQSKPINPTGLVLTRYSDPPTRKSDPEIHPIMLSL</sequence>
<dbReference type="Gene3D" id="3.40.420.10">
    <property type="entry name" value="Ricin (A subunit), domain 1"/>
    <property type="match status" value="1"/>
</dbReference>
<keyword evidence="3" id="KW-0378">Hydrolase</keyword>
<comment type="function">
    <text evidence="3">The A chain is responsible for inhibiting protein synthesis through the catalytic inactivation of 60S ribosomal subunits by removing adenine from position 4,324 of 28S rRNA. The B chain binds to cell receptors and probably facilitates the entry into the cell of the A chain; B chains are also responsible for cell agglutination (lectin activity).</text>
</comment>
<evidence type="ECO:0000259" key="5">
    <source>
        <dbReference type="SMART" id="SM00458"/>
    </source>
</evidence>
<dbReference type="InterPro" id="IPR036041">
    <property type="entry name" value="Ribosome-inact_prot_sf"/>
</dbReference>
<feature type="region of interest" description="Disordered" evidence="4">
    <location>
        <begin position="665"/>
        <end position="692"/>
    </location>
</feature>
<name>A0AA38T8Y8_9ASTR</name>
<dbReference type="InterPro" id="IPR017989">
    <property type="entry name" value="Ribosome_inactivat_1/2"/>
</dbReference>
<keyword evidence="3" id="KW-0611">Plant defense</keyword>
<dbReference type="EMBL" id="JARYMX010000003">
    <property type="protein sequence ID" value="KAJ9555684.1"/>
    <property type="molecule type" value="Genomic_DNA"/>
</dbReference>
<gene>
    <name evidence="6" type="ORF">OSB04_010298</name>
</gene>
<dbReference type="SMART" id="SM00458">
    <property type="entry name" value="RICIN"/>
    <property type="match status" value="2"/>
</dbReference>
<dbReference type="PRINTS" id="PR00396">
    <property type="entry name" value="SHIGARICIN"/>
</dbReference>
<evidence type="ECO:0000256" key="1">
    <source>
        <dbReference type="ARBA" id="ARBA00023157"/>
    </source>
</evidence>
<dbReference type="Pfam" id="PF00652">
    <property type="entry name" value="Ricin_B_lectin"/>
    <property type="match status" value="1"/>
</dbReference>
<keyword evidence="7" id="KW-1185">Reference proteome</keyword>
<keyword evidence="2" id="KW-0325">Glycoprotein</keyword>
<dbReference type="GO" id="GO:0090729">
    <property type="term" value="F:toxin activity"/>
    <property type="evidence" value="ECO:0007669"/>
    <property type="project" value="UniProtKB-KW"/>
</dbReference>
<dbReference type="InterPro" id="IPR035992">
    <property type="entry name" value="Ricin_B-like_lectins"/>
</dbReference>
<keyword evidence="1" id="KW-1015">Disulfide bond</keyword>
<keyword evidence="3" id="KW-0800">Toxin</keyword>
<accession>A0AA38T8Y8</accession>
<evidence type="ECO:0000313" key="7">
    <source>
        <dbReference type="Proteomes" id="UP001172457"/>
    </source>
</evidence>
<dbReference type="SUPFAM" id="SSF50370">
    <property type="entry name" value="Ricin B-like lectins"/>
    <property type="match status" value="2"/>
</dbReference>
<dbReference type="GO" id="GO:0006952">
    <property type="term" value="P:defense response"/>
    <property type="evidence" value="ECO:0007669"/>
    <property type="project" value="UniProtKB-KW"/>
</dbReference>
<comment type="similarity">
    <text evidence="3">Belongs to the ribosome-inactivating protein family.</text>
</comment>
<dbReference type="Pfam" id="PF00161">
    <property type="entry name" value="RIP"/>
    <property type="match status" value="1"/>
</dbReference>
<evidence type="ECO:0000256" key="3">
    <source>
        <dbReference type="RuleBase" id="RU004915"/>
    </source>
</evidence>
<dbReference type="GO" id="GO:0017148">
    <property type="term" value="P:negative regulation of translation"/>
    <property type="evidence" value="ECO:0007669"/>
    <property type="project" value="UniProtKB-KW"/>
</dbReference>
<dbReference type="AlphaFoldDB" id="A0AA38T8Y8"/>
<organism evidence="6 7">
    <name type="scientific">Centaurea solstitialis</name>
    <name type="common">yellow star-thistle</name>
    <dbReference type="NCBI Taxonomy" id="347529"/>
    <lineage>
        <taxon>Eukaryota</taxon>
        <taxon>Viridiplantae</taxon>
        <taxon>Streptophyta</taxon>
        <taxon>Embryophyta</taxon>
        <taxon>Tracheophyta</taxon>
        <taxon>Spermatophyta</taxon>
        <taxon>Magnoliopsida</taxon>
        <taxon>eudicotyledons</taxon>
        <taxon>Gunneridae</taxon>
        <taxon>Pentapetalae</taxon>
        <taxon>asterids</taxon>
        <taxon>campanulids</taxon>
        <taxon>Asterales</taxon>
        <taxon>Asteraceae</taxon>
        <taxon>Carduoideae</taxon>
        <taxon>Cardueae</taxon>
        <taxon>Centaureinae</taxon>
        <taxon>Centaurea</taxon>
    </lineage>
</organism>
<reference evidence="6" key="1">
    <citation type="submission" date="2023-03" db="EMBL/GenBank/DDBJ databases">
        <title>Chromosome-scale reference genome and RAD-based genetic map of yellow starthistle (Centaurea solstitialis) reveal putative structural variation and QTLs associated with invader traits.</title>
        <authorList>
            <person name="Reatini B."/>
            <person name="Cang F.A."/>
            <person name="Jiang Q."/>
            <person name="Mckibben M.T.W."/>
            <person name="Barker M.S."/>
            <person name="Rieseberg L.H."/>
            <person name="Dlugosch K.M."/>
        </authorList>
    </citation>
    <scope>NUCLEOTIDE SEQUENCE</scope>
    <source>
        <strain evidence="6">CAN-66</strain>
        <tissue evidence="6">Leaf</tissue>
    </source>
</reference>
<dbReference type="PANTHER" id="PTHR33453:SF34">
    <property type="entry name" value="RIBOSOME-INACTIVATING PROTEIN"/>
    <property type="match status" value="1"/>
</dbReference>
<dbReference type="EC" id="3.2.2.22" evidence="3"/>
<keyword evidence="3" id="KW-0652">Protein synthesis inhibitor</keyword>
<feature type="domain" description="Ricin B lectin" evidence="5">
    <location>
        <begin position="442"/>
        <end position="567"/>
    </location>
</feature>
<dbReference type="InterPro" id="IPR016139">
    <property type="entry name" value="Ribosome_inactivat_prot_sub2"/>
</dbReference>